<evidence type="ECO:0000256" key="3">
    <source>
        <dbReference type="ARBA" id="ARBA00012815"/>
    </source>
</evidence>
<comment type="similarity">
    <text evidence="1">Belongs to the class-II aminoacyl-tRNA synthetase family.</text>
</comment>
<dbReference type="Pfam" id="PF13393">
    <property type="entry name" value="tRNA-synt_His"/>
    <property type="match status" value="1"/>
</dbReference>
<feature type="compositionally biased region" description="Basic and acidic residues" evidence="12">
    <location>
        <begin position="435"/>
        <end position="444"/>
    </location>
</feature>
<dbReference type="EMBL" id="JAVREH010000006">
    <property type="protein sequence ID" value="MDT0261150.1"/>
    <property type="molecule type" value="Genomic_DNA"/>
</dbReference>
<protein>
    <recommendedName>
        <fullName evidence="4 11">Histidine--tRNA ligase</fullName>
        <ecNumber evidence="3 11">6.1.1.21</ecNumber>
    </recommendedName>
</protein>
<evidence type="ECO:0000256" key="9">
    <source>
        <dbReference type="ARBA" id="ARBA00023146"/>
    </source>
</evidence>
<dbReference type="PANTHER" id="PTHR11476:SF7">
    <property type="entry name" value="HISTIDINE--TRNA LIGASE"/>
    <property type="match status" value="1"/>
</dbReference>
<dbReference type="PIRSF" id="PIRSF001549">
    <property type="entry name" value="His-tRNA_synth"/>
    <property type="match status" value="1"/>
</dbReference>
<dbReference type="CDD" id="cd00773">
    <property type="entry name" value="HisRS-like_core"/>
    <property type="match status" value="1"/>
</dbReference>
<evidence type="ECO:0000256" key="5">
    <source>
        <dbReference type="ARBA" id="ARBA00022490"/>
    </source>
</evidence>
<keyword evidence="7" id="KW-0067">ATP-binding</keyword>
<dbReference type="PANTHER" id="PTHR11476">
    <property type="entry name" value="HISTIDYL-TRNA SYNTHETASE"/>
    <property type="match status" value="1"/>
</dbReference>
<sequence>MTASKPSPVSGFPELLPAERFVEVQVIDSLRATFELHGFAPVETRAAEPLDQLLRKGEIDKEVYLLRRLQANDEGEVDVSGPSALGLHFDLTVPFARYVLENAGKLDFPFRRYQIQKVWRGERPQEGRYREFTQADIDVVARDTLPFHHDVEVARVMAEALSALPVPALTLQVNNRKLIEGFFRGVGAPDIPAVMRVIDKIDKVPADIIEGMLIDDAGLAARQAKQCLALAEIRAGNTSFVERVRALGIEDELLDEGLSELAAVIAGCESLASDRFRVEADLRIARGLDYYTGTVFETRMAGFEGLGSICSGGRYDSLASDGKTVYPGVGISLGVTRMLIPLFSRKKLTASRSVPSAVLVALPDEQSRGRCDAIAQLLRSRGIATEVAPSPQRYGKQIRFAERRGIPYVWFAAGGNADASVTEGGPGSGGEPADGGDRVRDIRTGEQVAAEASSWLPPAEDLRPQIVRLES</sequence>
<organism evidence="14 15">
    <name type="scientific">Jatrophihabitans lederbergiae</name>
    <dbReference type="NCBI Taxonomy" id="3075547"/>
    <lineage>
        <taxon>Bacteria</taxon>
        <taxon>Bacillati</taxon>
        <taxon>Actinomycetota</taxon>
        <taxon>Actinomycetes</taxon>
        <taxon>Jatrophihabitantales</taxon>
        <taxon>Jatrophihabitantaceae</taxon>
        <taxon>Jatrophihabitans</taxon>
    </lineage>
</organism>
<keyword evidence="8" id="KW-0648">Protein biosynthesis</keyword>
<comment type="subunit">
    <text evidence="2">Homodimer.</text>
</comment>
<dbReference type="EC" id="6.1.1.21" evidence="3 11"/>
<dbReference type="InterPro" id="IPR045864">
    <property type="entry name" value="aa-tRNA-synth_II/BPL/LPL"/>
</dbReference>
<feature type="domain" description="Aminoacyl-transfer RNA synthetases class-II family profile" evidence="13">
    <location>
        <begin position="109"/>
        <end position="355"/>
    </location>
</feature>
<dbReference type="InterPro" id="IPR036621">
    <property type="entry name" value="Anticodon-bd_dom_sf"/>
</dbReference>
<evidence type="ECO:0000256" key="12">
    <source>
        <dbReference type="SAM" id="MobiDB-lite"/>
    </source>
</evidence>
<dbReference type="Proteomes" id="UP001183176">
    <property type="component" value="Unassembled WGS sequence"/>
</dbReference>
<feature type="region of interest" description="Disordered" evidence="12">
    <location>
        <begin position="420"/>
        <end position="461"/>
    </location>
</feature>
<evidence type="ECO:0000256" key="7">
    <source>
        <dbReference type="ARBA" id="ARBA00022840"/>
    </source>
</evidence>
<evidence type="ECO:0000256" key="10">
    <source>
        <dbReference type="ARBA" id="ARBA00047639"/>
    </source>
</evidence>
<dbReference type="Gene3D" id="3.40.50.800">
    <property type="entry name" value="Anticodon-binding domain"/>
    <property type="match status" value="1"/>
</dbReference>
<evidence type="ECO:0000256" key="4">
    <source>
        <dbReference type="ARBA" id="ARBA00017399"/>
    </source>
</evidence>
<dbReference type="InterPro" id="IPR004516">
    <property type="entry name" value="HisRS/HisZ"/>
</dbReference>
<evidence type="ECO:0000256" key="6">
    <source>
        <dbReference type="ARBA" id="ARBA00022741"/>
    </source>
</evidence>
<dbReference type="SUPFAM" id="SSF52954">
    <property type="entry name" value="Class II aaRS ABD-related"/>
    <property type="match status" value="1"/>
</dbReference>
<comment type="catalytic activity">
    <reaction evidence="10">
        <text>tRNA(His) + L-histidine + ATP = L-histidyl-tRNA(His) + AMP + diphosphate + H(+)</text>
        <dbReference type="Rhea" id="RHEA:17313"/>
        <dbReference type="Rhea" id="RHEA-COMP:9665"/>
        <dbReference type="Rhea" id="RHEA-COMP:9689"/>
        <dbReference type="ChEBI" id="CHEBI:15378"/>
        <dbReference type="ChEBI" id="CHEBI:30616"/>
        <dbReference type="ChEBI" id="CHEBI:33019"/>
        <dbReference type="ChEBI" id="CHEBI:57595"/>
        <dbReference type="ChEBI" id="CHEBI:78442"/>
        <dbReference type="ChEBI" id="CHEBI:78527"/>
        <dbReference type="ChEBI" id="CHEBI:456215"/>
        <dbReference type="EC" id="6.1.1.21"/>
    </reaction>
</comment>
<keyword evidence="6" id="KW-0547">Nucleotide-binding</keyword>
<feature type="compositionally biased region" description="Gly residues" evidence="12">
    <location>
        <begin position="424"/>
        <end position="433"/>
    </location>
</feature>
<keyword evidence="9" id="KW-0030">Aminoacyl-tRNA synthetase</keyword>
<dbReference type="InterPro" id="IPR004154">
    <property type="entry name" value="Anticodon-bd"/>
</dbReference>
<keyword evidence="14" id="KW-0436">Ligase</keyword>
<evidence type="ECO:0000313" key="15">
    <source>
        <dbReference type="Proteomes" id="UP001183176"/>
    </source>
</evidence>
<keyword evidence="5" id="KW-0963">Cytoplasm</keyword>
<evidence type="ECO:0000256" key="1">
    <source>
        <dbReference type="ARBA" id="ARBA00008226"/>
    </source>
</evidence>
<accession>A0ABU2J838</accession>
<dbReference type="InterPro" id="IPR015807">
    <property type="entry name" value="His-tRNA-ligase"/>
</dbReference>
<name>A0ABU2J838_9ACTN</name>
<dbReference type="NCBIfam" id="TIGR00442">
    <property type="entry name" value="hisS"/>
    <property type="match status" value="1"/>
</dbReference>
<evidence type="ECO:0000313" key="14">
    <source>
        <dbReference type="EMBL" id="MDT0261150.1"/>
    </source>
</evidence>
<dbReference type="Pfam" id="PF03129">
    <property type="entry name" value="HGTP_anticodon"/>
    <property type="match status" value="1"/>
</dbReference>
<dbReference type="SUPFAM" id="SSF55681">
    <property type="entry name" value="Class II aaRS and biotin synthetases"/>
    <property type="match status" value="1"/>
</dbReference>
<dbReference type="GO" id="GO:0004821">
    <property type="term" value="F:histidine-tRNA ligase activity"/>
    <property type="evidence" value="ECO:0007669"/>
    <property type="project" value="UniProtKB-EC"/>
</dbReference>
<reference evidence="15" key="1">
    <citation type="submission" date="2023-07" db="EMBL/GenBank/DDBJ databases">
        <title>30 novel species of actinomycetes from the DSMZ collection.</title>
        <authorList>
            <person name="Nouioui I."/>
        </authorList>
    </citation>
    <scope>NUCLEOTIDE SEQUENCE [LARGE SCALE GENOMIC DNA]</scope>
    <source>
        <strain evidence="15">DSM 44399</strain>
    </source>
</reference>
<evidence type="ECO:0000256" key="11">
    <source>
        <dbReference type="NCBIfam" id="TIGR00442"/>
    </source>
</evidence>
<keyword evidence="15" id="KW-1185">Reference proteome</keyword>
<proteinExistence type="inferred from homology"/>
<dbReference type="InterPro" id="IPR006195">
    <property type="entry name" value="aa-tRNA-synth_II"/>
</dbReference>
<dbReference type="PROSITE" id="PS50862">
    <property type="entry name" value="AA_TRNA_LIGASE_II"/>
    <property type="match status" value="1"/>
</dbReference>
<evidence type="ECO:0000259" key="13">
    <source>
        <dbReference type="PROSITE" id="PS50862"/>
    </source>
</evidence>
<comment type="caution">
    <text evidence="14">The sequence shown here is derived from an EMBL/GenBank/DDBJ whole genome shotgun (WGS) entry which is preliminary data.</text>
</comment>
<evidence type="ECO:0000256" key="2">
    <source>
        <dbReference type="ARBA" id="ARBA00011738"/>
    </source>
</evidence>
<evidence type="ECO:0000256" key="8">
    <source>
        <dbReference type="ARBA" id="ARBA00022917"/>
    </source>
</evidence>
<dbReference type="InterPro" id="IPR041715">
    <property type="entry name" value="HisRS-like_core"/>
</dbReference>
<dbReference type="Gene3D" id="3.30.930.10">
    <property type="entry name" value="Bira Bifunctional Protein, Domain 2"/>
    <property type="match status" value="1"/>
</dbReference>
<gene>
    <name evidence="14" type="primary">hisS</name>
    <name evidence="14" type="ORF">RM423_07050</name>
</gene>
<dbReference type="RefSeq" id="WP_311422304.1">
    <property type="nucleotide sequence ID" value="NZ_JAVREH010000006.1"/>
</dbReference>